<keyword evidence="3" id="KW-1185">Reference proteome</keyword>
<gene>
    <name evidence="2" type="ORF">NW762_001344</name>
</gene>
<reference evidence="2" key="1">
    <citation type="submission" date="2022-09" db="EMBL/GenBank/DDBJ databases">
        <title>Fusarium specimens isolated from Avocado Roots.</title>
        <authorList>
            <person name="Stajich J."/>
            <person name="Roper C."/>
            <person name="Heimlech-Rivalta G."/>
        </authorList>
    </citation>
    <scope>NUCLEOTIDE SEQUENCE</scope>
    <source>
        <strain evidence="2">CF00136</strain>
    </source>
</reference>
<name>A0A9W8VL56_9HYPO</name>
<proteinExistence type="predicted"/>
<dbReference type="InterPro" id="IPR053187">
    <property type="entry name" value="Notoamide_regulator"/>
</dbReference>
<feature type="compositionally biased region" description="Basic and acidic residues" evidence="1">
    <location>
        <begin position="401"/>
        <end position="416"/>
    </location>
</feature>
<dbReference type="PANTHER" id="PTHR47256">
    <property type="entry name" value="ZN(II)2CYS6 TRANSCRIPTION FACTOR (EUROFUNG)-RELATED"/>
    <property type="match status" value="1"/>
</dbReference>
<protein>
    <submittedName>
        <fullName evidence="2">Uncharacterized protein</fullName>
    </submittedName>
</protein>
<dbReference type="Proteomes" id="UP001152049">
    <property type="component" value="Unassembled WGS sequence"/>
</dbReference>
<evidence type="ECO:0000256" key="1">
    <source>
        <dbReference type="SAM" id="MobiDB-lite"/>
    </source>
</evidence>
<feature type="region of interest" description="Disordered" evidence="1">
    <location>
        <begin position="29"/>
        <end position="50"/>
    </location>
</feature>
<comment type="caution">
    <text evidence="2">The sequence shown here is derived from an EMBL/GenBank/DDBJ whole genome shotgun (WGS) entry which is preliminary data.</text>
</comment>
<dbReference type="OrthoDB" id="10261408at2759"/>
<accession>A0A9W8VL56</accession>
<dbReference type="PANTHER" id="PTHR47256:SF1">
    <property type="entry name" value="ZN(II)2CYS6 TRANSCRIPTION FACTOR (EUROFUNG)"/>
    <property type="match status" value="1"/>
</dbReference>
<evidence type="ECO:0000313" key="3">
    <source>
        <dbReference type="Proteomes" id="UP001152049"/>
    </source>
</evidence>
<organism evidence="2 3">
    <name type="scientific">Fusarium torreyae</name>
    <dbReference type="NCBI Taxonomy" id="1237075"/>
    <lineage>
        <taxon>Eukaryota</taxon>
        <taxon>Fungi</taxon>
        <taxon>Dikarya</taxon>
        <taxon>Ascomycota</taxon>
        <taxon>Pezizomycotina</taxon>
        <taxon>Sordariomycetes</taxon>
        <taxon>Hypocreomycetidae</taxon>
        <taxon>Hypocreales</taxon>
        <taxon>Nectriaceae</taxon>
        <taxon>Fusarium</taxon>
    </lineage>
</organism>
<dbReference type="EMBL" id="JAOQAZ010000002">
    <property type="protein sequence ID" value="KAJ4269676.1"/>
    <property type="molecule type" value="Genomic_DNA"/>
</dbReference>
<evidence type="ECO:0000313" key="2">
    <source>
        <dbReference type="EMBL" id="KAJ4269676.1"/>
    </source>
</evidence>
<feature type="region of interest" description="Disordered" evidence="1">
    <location>
        <begin position="397"/>
        <end position="416"/>
    </location>
</feature>
<sequence length="416" mass="46557">MLKPIRIKHQVSKYPQVDYNQQDSITLDDGSQLKVSDSPEPCPTTGPTQARPLIYESLGQLEISYWTDVPISNDVAAQAISLYMEIDYPVLPLFHADLFIQDLIQQRNIASLTADLFVEAEKAFSEISSYINTLTTVSGLQLMCMTAVTQGRDDVAIKYLETGVKVGVMMGLFGIQPNSPSANSWLEGYQDWQIAASYTAWGVYNWVAIYYHAIVTDVFRPFLAETSRPLHLSTFSVPGATPEAAYRASVNQLKRLLLIYRLNFEAGMLSVVWQTGLIYVANAVMREVKTSSNEWRYYLNLCMAGLEDLYVSFRVFGSIAKAMLSIALEHGALEAAESRRIKDELEELGRHHAVTRRLGDGREVATWIIDLDLAITDPEAARGSELAERFQALILEDGSEEDSKNSEHDNIQDSSF</sequence>
<dbReference type="AlphaFoldDB" id="A0A9W8VL56"/>